<name>A0ABS7PMG8_9SPHN</name>
<feature type="domain" description="EcxA zinc-binding" evidence="3">
    <location>
        <begin position="423"/>
        <end position="730"/>
    </location>
</feature>
<dbReference type="InterPro" id="IPR024079">
    <property type="entry name" value="MetalloPept_cat_dom_sf"/>
</dbReference>
<reference evidence="5 6" key="1">
    <citation type="submission" date="2021-08" db="EMBL/GenBank/DDBJ databases">
        <authorList>
            <person name="Tuo L."/>
        </authorList>
    </citation>
    <scope>NUCLEOTIDE SEQUENCE [LARGE SCALE GENOMIC DNA]</scope>
    <source>
        <strain evidence="5 6">JCM 31229</strain>
    </source>
</reference>
<dbReference type="GO" id="GO:0008237">
    <property type="term" value="F:metallopeptidase activity"/>
    <property type="evidence" value="ECO:0007669"/>
    <property type="project" value="UniProtKB-KW"/>
</dbReference>
<feature type="domain" description="DUF5117" evidence="4">
    <location>
        <begin position="101"/>
        <end position="296"/>
    </location>
</feature>
<comment type="caution">
    <text evidence="5">The sequence shown here is derived from an EMBL/GenBank/DDBJ whole genome shotgun (WGS) entry which is preliminary data.</text>
</comment>
<dbReference type="InterPro" id="IPR032534">
    <property type="entry name" value="EcxA_zinc-bd"/>
</dbReference>
<evidence type="ECO:0000313" key="5">
    <source>
        <dbReference type="EMBL" id="MBY8822504.1"/>
    </source>
</evidence>
<dbReference type="EMBL" id="JAINVV010000004">
    <property type="protein sequence ID" value="MBY8822504.1"/>
    <property type="molecule type" value="Genomic_DNA"/>
</dbReference>
<dbReference type="CDD" id="cd04276">
    <property type="entry name" value="ZnMc_MMP_like_2"/>
    <property type="match status" value="1"/>
</dbReference>
<dbReference type="Gene3D" id="3.40.390.10">
    <property type="entry name" value="Collagenase (Catalytic Domain)"/>
    <property type="match status" value="1"/>
</dbReference>
<organism evidence="5 6">
    <name type="scientific">Sphingomonas colocasiae</name>
    <dbReference type="NCBI Taxonomy" id="1848973"/>
    <lineage>
        <taxon>Bacteria</taxon>
        <taxon>Pseudomonadati</taxon>
        <taxon>Pseudomonadota</taxon>
        <taxon>Alphaproteobacteria</taxon>
        <taxon>Sphingomonadales</taxon>
        <taxon>Sphingomonadaceae</taxon>
        <taxon>Sphingomonas</taxon>
    </lineage>
</organism>
<evidence type="ECO:0000259" key="4">
    <source>
        <dbReference type="Pfam" id="PF17148"/>
    </source>
</evidence>
<dbReference type="SUPFAM" id="SSF55486">
    <property type="entry name" value="Metalloproteases ('zincins'), catalytic domain"/>
    <property type="match status" value="1"/>
</dbReference>
<feature type="chain" id="PRO_5045718841" evidence="2">
    <location>
        <begin position="24"/>
        <end position="838"/>
    </location>
</feature>
<keyword evidence="6" id="KW-1185">Reference proteome</keyword>
<keyword evidence="5" id="KW-0645">Protease</keyword>
<evidence type="ECO:0000256" key="1">
    <source>
        <dbReference type="SAM" id="MobiDB-lite"/>
    </source>
</evidence>
<keyword evidence="5" id="KW-0482">Metalloprotease</keyword>
<sequence>MGYRLRSAVTAALWLVSANGAYAQGAAPKSVGDAAPSAFKGTVAHAGLMRVNVDADNGRVLVTLPRPGTDGIAARYLYTPMLRSGLGAAPAVLDRGRIGDTQLLVFRRIGKKIAIEFENPRFRVPNAPGARSPDFATSLVWMGEIAHVAADGAITADIASFLAADILGIARALGQEGDVFGTGSGPQGAGRGFRIDPALSAVDAGSAKVFPGNVEIDAVQTYVSDQPGDEVANIAPDPRRVTLSVHHSFVALPPPGFRPRPLDPRVGGISSQAVDYGAPLGADVVRDYANRFRLEKLDPAAPRSRVKAPIIWYVDRAAPEPIRSALIEGGNWWGKAFDAAGYIDAFEVRLLPEGADPLDARYNMINWVDRATRGWAYGQQVVDPRTGEIVRGMVVLGSERARQDVEIYQGLVGTALTGRGGPNDPAQLALARLRQLSAHEIGHSIGFQHNFAASTQDRASVMDYPAPRIGLVDGKPDLSDAYGVGIGAWDVASVDWLYGEPAPGADPQAALDAKAAAIVAAGWRYVQDDNARAADTGQPWAALWDDGSDPVAELDRMMAVRRTAIDTFGLRNLAPGETVANLRRRFVPIYLLHRYQMIAAAKAVGGVDFAYSVAGDGRETAAPAPAAVQRAAITAVLRTIAPDALRLPSATSLLLSAPRNGTGNRQFDIELFGTAGGPVFDPLVAADTAAAMTLGTLLASKRLARLEIQHAADPAMPGVSDLLDAIEAQAVNLRSDALGRRIATRAIVAMAQAARRTDTPPEAAALLGDRVHRIAQSLAKGQGKGSGSADERAWAAQMSRQLLDPQALDRLIAERPRAPAIPPGDPIGETDWMGPPGR</sequence>
<dbReference type="PANTHER" id="PTHR38478:SF1">
    <property type="entry name" value="ZINC DEPENDENT METALLOPROTEASE DOMAIN LIPOPROTEIN"/>
    <property type="match status" value="1"/>
</dbReference>
<evidence type="ECO:0000259" key="3">
    <source>
        <dbReference type="Pfam" id="PF16313"/>
    </source>
</evidence>
<dbReference type="InterPro" id="IPR033413">
    <property type="entry name" value="DUF5117"/>
</dbReference>
<protein>
    <submittedName>
        <fullName evidence="5">Zinc-dependent metalloprotease</fullName>
    </submittedName>
</protein>
<feature type="region of interest" description="Disordered" evidence="1">
    <location>
        <begin position="809"/>
        <end position="838"/>
    </location>
</feature>
<proteinExistence type="predicted"/>
<keyword evidence="5" id="KW-0378">Hydrolase</keyword>
<feature type="signal peptide" evidence="2">
    <location>
        <begin position="1"/>
        <end position="23"/>
    </location>
</feature>
<dbReference type="InterPro" id="IPR034032">
    <property type="entry name" value="Zn_MMP-like_bac"/>
</dbReference>
<dbReference type="Proteomes" id="UP000706039">
    <property type="component" value="Unassembled WGS sequence"/>
</dbReference>
<dbReference type="Pfam" id="PF17148">
    <property type="entry name" value="DUF5117"/>
    <property type="match status" value="1"/>
</dbReference>
<dbReference type="PANTHER" id="PTHR38478">
    <property type="entry name" value="PEPTIDASE M1A AND M12B"/>
    <property type="match status" value="1"/>
</dbReference>
<evidence type="ECO:0000313" key="6">
    <source>
        <dbReference type="Proteomes" id="UP000706039"/>
    </source>
</evidence>
<dbReference type="Pfam" id="PF16313">
    <property type="entry name" value="DUF4953"/>
    <property type="match status" value="1"/>
</dbReference>
<evidence type="ECO:0000256" key="2">
    <source>
        <dbReference type="SAM" id="SignalP"/>
    </source>
</evidence>
<accession>A0ABS7PMG8</accession>
<dbReference type="RefSeq" id="WP_222989580.1">
    <property type="nucleotide sequence ID" value="NZ_JAINVV010000004.1"/>
</dbReference>
<gene>
    <name evidence="5" type="ORF">K7G82_09385</name>
</gene>
<keyword evidence="2" id="KW-0732">Signal</keyword>